<accession>A0A1D3JUX7</accession>
<name>A0A1D3JUX7_PSEVE</name>
<dbReference type="RefSeq" id="WP_017847628.1">
    <property type="nucleotide sequence ID" value="NZ_AOUH01000022.1"/>
</dbReference>
<sequence>MKYRKPTEHVDAMQYTGANLDEVMAFCSNLVESGGFGFTDRVNGQLVMNSAAGTERAMPGDWIVMIADGSLKAMKLEAFAATYELDE</sequence>
<evidence type="ECO:0000313" key="1">
    <source>
        <dbReference type="EMBL" id="SBW79893.1"/>
    </source>
</evidence>
<reference evidence="2" key="1">
    <citation type="submission" date="2016-07" db="EMBL/GenBank/DDBJ databases">
        <authorList>
            <person name="Florea S."/>
            <person name="Webb J.S."/>
            <person name="Jaromczyk J."/>
            <person name="Schardl C.L."/>
        </authorList>
    </citation>
    <scope>NUCLEOTIDE SEQUENCE [LARGE SCALE GENOMIC DNA]</scope>
    <source>
        <strain evidence="2">1YdBTEX2</strain>
    </source>
</reference>
<protein>
    <submittedName>
        <fullName evidence="1">Uncharacterized protein</fullName>
    </submittedName>
</protein>
<dbReference type="EMBL" id="LT599583">
    <property type="protein sequence ID" value="SBW79893.1"/>
    <property type="molecule type" value="Genomic_DNA"/>
</dbReference>
<evidence type="ECO:0000313" key="2">
    <source>
        <dbReference type="Proteomes" id="UP000245431"/>
    </source>
</evidence>
<organism evidence="1 2">
    <name type="scientific">Pseudomonas veronii 1YdBTEX2</name>
    <dbReference type="NCBI Taxonomy" id="1295141"/>
    <lineage>
        <taxon>Bacteria</taxon>
        <taxon>Pseudomonadati</taxon>
        <taxon>Pseudomonadota</taxon>
        <taxon>Gammaproteobacteria</taxon>
        <taxon>Pseudomonadales</taxon>
        <taxon>Pseudomonadaceae</taxon>
        <taxon>Pseudomonas</taxon>
    </lineage>
</organism>
<gene>
    <name evidence="1" type="ORF">PVE_R1G2007</name>
</gene>
<proteinExistence type="predicted"/>
<dbReference type="AlphaFoldDB" id="A0A1D3JUX7"/>
<dbReference type="Proteomes" id="UP000245431">
    <property type="component" value="Chromosome PVE_r1"/>
</dbReference>